<organism evidence="2 3">
    <name type="scientific">Rhodovulum marinum</name>
    <dbReference type="NCBI Taxonomy" id="320662"/>
    <lineage>
        <taxon>Bacteria</taxon>
        <taxon>Pseudomonadati</taxon>
        <taxon>Pseudomonadota</taxon>
        <taxon>Alphaproteobacteria</taxon>
        <taxon>Rhodobacterales</taxon>
        <taxon>Paracoccaceae</taxon>
        <taxon>Rhodovulum</taxon>
    </lineage>
</organism>
<protein>
    <recommendedName>
        <fullName evidence="4">Beta-barrel assembly complex subunit BamF</fullName>
    </recommendedName>
</protein>
<dbReference type="RefSeq" id="WP_165915520.1">
    <property type="nucleotide sequence ID" value="NZ_SLXP01000002.1"/>
</dbReference>
<keyword evidence="3" id="KW-1185">Reference proteome</keyword>
<dbReference type="PROSITE" id="PS51257">
    <property type="entry name" value="PROKAR_LIPOPROTEIN"/>
    <property type="match status" value="1"/>
</dbReference>
<evidence type="ECO:0008006" key="4">
    <source>
        <dbReference type="Google" id="ProtNLM"/>
    </source>
</evidence>
<feature type="chain" id="PRO_5020277233" description="Beta-barrel assembly complex subunit BamF" evidence="1">
    <location>
        <begin position="22"/>
        <end position="85"/>
    </location>
</feature>
<proteinExistence type="predicted"/>
<name>A0A4R2Q5V3_9RHOB</name>
<reference evidence="2 3" key="1">
    <citation type="submission" date="2019-03" db="EMBL/GenBank/DDBJ databases">
        <title>Genomic Encyclopedia of Type Strains, Phase IV (KMG-IV): sequencing the most valuable type-strain genomes for metagenomic binning, comparative biology and taxonomic classification.</title>
        <authorList>
            <person name="Goeker M."/>
        </authorList>
    </citation>
    <scope>NUCLEOTIDE SEQUENCE [LARGE SCALE GENOMIC DNA]</scope>
    <source>
        <strain evidence="2 3">DSM 18063</strain>
    </source>
</reference>
<evidence type="ECO:0000256" key="1">
    <source>
        <dbReference type="SAM" id="SignalP"/>
    </source>
</evidence>
<evidence type="ECO:0000313" key="2">
    <source>
        <dbReference type="EMBL" id="TCP43198.1"/>
    </source>
</evidence>
<sequence length="85" mass="8834">MAERIATALAAGMLAAGLAGCATFPEVDAAEQARALPTEAPRIVPVEPILARAARTGAEPEDAARLEARAALLRQKTAALRTRPF</sequence>
<feature type="signal peptide" evidence="1">
    <location>
        <begin position="1"/>
        <end position="21"/>
    </location>
</feature>
<evidence type="ECO:0000313" key="3">
    <source>
        <dbReference type="Proteomes" id="UP000294835"/>
    </source>
</evidence>
<keyword evidence="1" id="KW-0732">Signal</keyword>
<accession>A0A4R2Q5V3</accession>
<dbReference type="AlphaFoldDB" id="A0A4R2Q5V3"/>
<dbReference type="Proteomes" id="UP000294835">
    <property type="component" value="Unassembled WGS sequence"/>
</dbReference>
<dbReference type="EMBL" id="SLXP01000002">
    <property type="protein sequence ID" value="TCP43198.1"/>
    <property type="molecule type" value="Genomic_DNA"/>
</dbReference>
<comment type="caution">
    <text evidence="2">The sequence shown here is derived from an EMBL/GenBank/DDBJ whole genome shotgun (WGS) entry which is preliminary data.</text>
</comment>
<gene>
    <name evidence="2" type="ORF">EV662_102394</name>
</gene>